<evidence type="ECO:0000313" key="3">
    <source>
        <dbReference type="Proteomes" id="UP000693970"/>
    </source>
</evidence>
<feature type="region of interest" description="Disordered" evidence="1">
    <location>
        <begin position="761"/>
        <end position="791"/>
    </location>
</feature>
<feature type="region of interest" description="Disordered" evidence="1">
    <location>
        <begin position="1"/>
        <end position="143"/>
    </location>
</feature>
<feature type="region of interest" description="Disordered" evidence="1">
    <location>
        <begin position="616"/>
        <end position="640"/>
    </location>
</feature>
<feature type="compositionally biased region" description="Low complexity" evidence="1">
    <location>
        <begin position="712"/>
        <end position="722"/>
    </location>
</feature>
<protein>
    <submittedName>
        <fullName evidence="2">Uncharacterized protein</fullName>
    </submittedName>
</protein>
<dbReference type="AlphaFoldDB" id="A0A9K3LTZ6"/>
<name>A0A9K3LTZ6_9STRA</name>
<feature type="compositionally biased region" description="Polar residues" evidence="1">
    <location>
        <begin position="190"/>
        <end position="206"/>
    </location>
</feature>
<organism evidence="2 3">
    <name type="scientific">Nitzschia inconspicua</name>
    <dbReference type="NCBI Taxonomy" id="303405"/>
    <lineage>
        <taxon>Eukaryota</taxon>
        <taxon>Sar</taxon>
        <taxon>Stramenopiles</taxon>
        <taxon>Ochrophyta</taxon>
        <taxon>Bacillariophyta</taxon>
        <taxon>Bacillariophyceae</taxon>
        <taxon>Bacillariophycidae</taxon>
        <taxon>Bacillariales</taxon>
        <taxon>Bacillariaceae</taxon>
        <taxon>Nitzschia</taxon>
    </lineage>
</organism>
<feature type="compositionally biased region" description="Basic and acidic residues" evidence="1">
    <location>
        <begin position="616"/>
        <end position="635"/>
    </location>
</feature>
<feature type="compositionally biased region" description="Basic residues" evidence="1">
    <location>
        <begin position="312"/>
        <end position="321"/>
    </location>
</feature>
<evidence type="ECO:0000313" key="2">
    <source>
        <dbReference type="EMBL" id="KAG7367953.1"/>
    </source>
</evidence>
<reference evidence="2" key="1">
    <citation type="journal article" date="2021" name="Sci. Rep.">
        <title>Diploid genomic architecture of Nitzschia inconspicua, an elite biomass production diatom.</title>
        <authorList>
            <person name="Oliver A."/>
            <person name="Podell S."/>
            <person name="Pinowska A."/>
            <person name="Traller J.C."/>
            <person name="Smith S.R."/>
            <person name="McClure R."/>
            <person name="Beliaev A."/>
            <person name="Bohutskyi P."/>
            <person name="Hill E.A."/>
            <person name="Rabines A."/>
            <person name="Zheng H."/>
            <person name="Allen L.Z."/>
            <person name="Kuo A."/>
            <person name="Grigoriev I.V."/>
            <person name="Allen A.E."/>
            <person name="Hazlebeck D."/>
            <person name="Allen E.E."/>
        </authorList>
    </citation>
    <scope>NUCLEOTIDE SEQUENCE</scope>
    <source>
        <strain evidence="2">Hildebrandi</strain>
    </source>
</reference>
<feature type="compositionally biased region" description="Polar residues" evidence="1">
    <location>
        <begin position="367"/>
        <end position="380"/>
    </location>
</feature>
<feature type="compositionally biased region" description="Polar residues" evidence="1">
    <location>
        <begin position="322"/>
        <end position="334"/>
    </location>
</feature>
<feature type="compositionally biased region" description="Basic and acidic residues" evidence="1">
    <location>
        <begin position="243"/>
        <end position="259"/>
    </location>
</feature>
<keyword evidence="3" id="KW-1185">Reference proteome</keyword>
<feature type="compositionally biased region" description="Polar residues" evidence="1">
    <location>
        <begin position="293"/>
        <end position="310"/>
    </location>
</feature>
<evidence type="ECO:0000256" key="1">
    <source>
        <dbReference type="SAM" id="MobiDB-lite"/>
    </source>
</evidence>
<feature type="compositionally biased region" description="Polar residues" evidence="1">
    <location>
        <begin position="343"/>
        <end position="352"/>
    </location>
</feature>
<feature type="region of interest" description="Disordered" evidence="1">
    <location>
        <begin position="447"/>
        <end position="473"/>
    </location>
</feature>
<proteinExistence type="predicted"/>
<reference evidence="2" key="2">
    <citation type="submission" date="2021-04" db="EMBL/GenBank/DDBJ databases">
        <authorList>
            <person name="Podell S."/>
        </authorList>
    </citation>
    <scope>NUCLEOTIDE SEQUENCE</scope>
    <source>
        <strain evidence="2">Hildebrandi</strain>
    </source>
</reference>
<feature type="compositionally biased region" description="Low complexity" evidence="1">
    <location>
        <begin position="450"/>
        <end position="465"/>
    </location>
</feature>
<accession>A0A9K3LTZ6</accession>
<feature type="compositionally biased region" description="Polar residues" evidence="1">
    <location>
        <begin position="98"/>
        <end position="110"/>
    </location>
</feature>
<gene>
    <name evidence="2" type="ORF">IV203_030696</name>
</gene>
<feature type="compositionally biased region" description="Basic and acidic residues" evidence="1">
    <location>
        <begin position="761"/>
        <end position="777"/>
    </location>
</feature>
<feature type="compositionally biased region" description="Low complexity" evidence="1">
    <location>
        <begin position="120"/>
        <end position="130"/>
    </location>
</feature>
<feature type="compositionally biased region" description="Basic and acidic residues" evidence="1">
    <location>
        <begin position="665"/>
        <end position="675"/>
    </location>
</feature>
<comment type="caution">
    <text evidence="2">The sequence shown here is derived from an EMBL/GenBank/DDBJ whole genome shotgun (WGS) entry which is preliminary data.</text>
</comment>
<feature type="region of interest" description="Disordered" evidence="1">
    <location>
        <begin position="655"/>
        <end position="725"/>
    </location>
</feature>
<sequence length="791" mass="89497">MPEVYNPQRTRGNAGKSGLRRIQKEKKPYWPGLDMDGHLIKMPSSDTDNTTNNNKDNDKMVLETHQSPSKISNKLVEDDPILSFDNDPPLLQMKGTRIHNNTTTAVSRPSSQKDHSPSHRTTQQRQQQQQQEEETVDSKMMSPLHNLHRKRTMSDLFSEETSTSSSSSSCSIFSNPEQYNKIAEIIATRGTRSGRQFHSPQQQQPMKRTKRQQQHLHTSGGIGMSLLQMEVPGIPDSMEERIQKNDSNASKRDPPKQMDELDFDDDEGEQKLDQQHQPQQTDNSKSDQRKVSFRNQIVQEIIPSLQNISPTGHRRRRKRKQSPSLDQSDITANSIMDGENWSMDESSSSFNATEFPKPSQNDKVDPTNDTVTGNVMPTSRTVKDNKNSSNMDGTVPVRNASGLAPSTDARQFAELAQSIMRNQLPIIGRAMEEIWSSLLKVVPEKSGDATVSSSSTTVLETSTRTTPHDTMNQERGDNELLVRMRTLCDQQDASVRRLEELRATLVEDTLRERDDWKKNHDQTVARLSSQLEASQENATLFKQQIVKTNGENQRLRQRLQETSDLVEELQTSRDETHYRRIEEHALQLKAKEGIISSQTAELKRLRDEIAILKSERKNNQQQRVHESTTEEKVSHDGSGGATVVVAAVEEERPEKGIISEPLLQKSKDDDDRSEQRCNPAVLLRKAGKPPSFRKNNNPVHRIHTGGNHLGTSRCRPSSSSSRMIDGHGTRLQASKISTLKVPVARHPPRFFVRIKTEVVKPSSDHYLSEDRDNEKSKPNSRCGPISIESPR</sequence>
<dbReference type="EMBL" id="JAGRRH010000006">
    <property type="protein sequence ID" value="KAG7367953.1"/>
    <property type="molecule type" value="Genomic_DNA"/>
</dbReference>
<feature type="region of interest" description="Disordered" evidence="1">
    <location>
        <begin position="243"/>
        <end position="403"/>
    </location>
</feature>
<dbReference type="Proteomes" id="UP000693970">
    <property type="component" value="Unassembled WGS sequence"/>
</dbReference>
<feature type="region of interest" description="Disordered" evidence="1">
    <location>
        <begin position="189"/>
        <end position="226"/>
    </location>
</feature>